<evidence type="ECO:0000313" key="3">
    <source>
        <dbReference type="Proteomes" id="UP000583127"/>
    </source>
</evidence>
<dbReference type="Proteomes" id="UP000583127">
    <property type="component" value="Unassembled WGS sequence"/>
</dbReference>
<dbReference type="RefSeq" id="WP_169501099.1">
    <property type="nucleotide sequence ID" value="NZ_JABBFZ010000027.1"/>
</dbReference>
<accession>A0A7Y0A1S3</accession>
<keyword evidence="3" id="KW-1185">Reference proteome</keyword>
<dbReference type="Gene3D" id="3.90.1530.10">
    <property type="entry name" value="Conserved hypothetical protein from pyrococcus furiosus pfu- 392566-001, ParB domain"/>
    <property type="match status" value="1"/>
</dbReference>
<dbReference type="InterPro" id="IPR003115">
    <property type="entry name" value="ParB_N"/>
</dbReference>
<dbReference type="EMBL" id="JABBFZ010000027">
    <property type="protein sequence ID" value="NML34912.1"/>
    <property type="molecule type" value="Genomic_DNA"/>
</dbReference>
<name>A0A7Y0A1S3_9BURK</name>
<proteinExistence type="predicted"/>
<dbReference type="SMART" id="SM00470">
    <property type="entry name" value="ParB"/>
    <property type="match status" value="1"/>
</dbReference>
<evidence type="ECO:0000259" key="1">
    <source>
        <dbReference type="SMART" id="SM00470"/>
    </source>
</evidence>
<gene>
    <name evidence="2" type="ORF">HHL14_29320</name>
</gene>
<dbReference type="SUPFAM" id="SSF110849">
    <property type="entry name" value="ParB/Sulfiredoxin"/>
    <property type="match status" value="1"/>
</dbReference>
<protein>
    <submittedName>
        <fullName evidence="2">ParB N-terminal domain-containing protein</fullName>
    </submittedName>
</protein>
<feature type="domain" description="ParB-like N-terminal" evidence="1">
    <location>
        <begin position="1"/>
        <end position="79"/>
    </location>
</feature>
<organism evidence="2 3">
    <name type="scientific">Paraburkholderia antibiotica</name>
    <dbReference type="NCBI Taxonomy" id="2728839"/>
    <lineage>
        <taxon>Bacteria</taxon>
        <taxon>Pseudomonadati</taxon>
        <taxon>Pseudomonadota</taxon>
        <taxon>Betaproteobacteria</taxon>
        <taxon>Burkholderiales</taxon>
        <taxon>Burkholderiaceae</taxon>
        <taxon>Paraburkholderia</taxon>
    </lineage>
</organism>
<dbReference type="InterPro" id="IPR036086">
    <property type="entry name" value="ParB/Sulfiredoxin_sf"/>
</dbReference>
<sequence length="244" mass="26381">MNLELHPLCTLFPRLSGAEFESLKDDIRANGLRNPIVIHEGMILDGGNRYRACAEIGITPQTVKFGGGNLVSFVLSANLHRRHLSPGQQAAIVASAQDWAAAQTHGGVRSSVHENTCLDTTEQRAAQSGASIMTQRRADAVAKADPVLAKKVAHGEVSLSKAVETVAPKLAPRPTAKPKTGPKAEAMREELRAAKERHVSMLCTYGRLTLSAIQAQDEFTEEERDLLLQIASAIHQLNLKEVQA</sequence>
<dbReference type="AlphaFoldDB" id="A0A7Y0A1S3"/>
<evidence type="ECO:0000313" key="2">
    <source>
        <dbReference type="EMBL" id="NML34912.1"/>
    </source>
</evidence>
<comment type="caution">
    <text evidence="2">The sequence shown here is derived from an EMBL/GenBank/DDBJ whole genome shotgun (WGS) entry which is preliminary data.</text>
</comment>
<reference evidence="2 3" key="1">
    <citation type="submission" date="2020-04" db="EMBL/GenBank/DDBJ databases">
        <title>Paraburkholderia sp. G-4-1-8 isolated from soil.</title>
        <authorList>
            <person name="Dahal R.H."/>
        </authorList>
    </citation>
    <scope>NUCLEOTIDE SEQUENCE [LARGE SCALE GENOMIC DNA]</scope>
    <source>
        <strain evidence="2 3">G-4-1-8</strain>
    </source>
</reference>